<evidence type="ECO:0000313" key="1">
    <source>
        <dbReference type="EMBL" id="ACM06776.1"/>
    </source>
</evidence>
<protein>
    <recommendedName>
        <fullName evidence="3">PRC-barrel domain containing protein</fullName>
    </recommendedName>
</protein>
<accession>B9L408</accession>
<organism evidence="1 2">
    <name type="scientific">Thermomicrobium roseum (strain ATCC 27502 / DSM 5159 / P-2)</name>
    <dbReference type="NCBI Taxonomy" id="309801"/>
    <lineage>
        <taxon>Bacteria</taxon>
        <taxon>Pseudomonadati</taxon>
        <taxon>Thermomicrobiota</taxon>
        <taxon>Thermomicrobia</taxon>
        <taxon>Thermomicrobiales</taxon>
        <taxon>Thermomicrobiaceae</taxon>
        <taxon>Thermomicrobium</taxon>
    </lineage>
</organism>
<dbReference type="EMBL" id="CP001276">
    <property type="protein sequence ID" value="ACM06776.1"/>
    <property type="molecule type" value="Genomic_DNA"/>
</dbReference>
<dbReference type="InterPro" id="IPR011033">
    <property type="entry name" value="PRC_barrel-like_sf"/>
</dbReference>
<dbReference type="Gene3D" id="2.30.30.240">
    <property type="entry name" value="PRC-barrel domain"/>
    <property type="match status" value="1"/>
</dbReference>
<dbReference type="Proteomes" id="UP000000447">
    <property type="component" value="Plasmid unnamed"/>
</dbReference>
<dbReference type="HOGENOM" id="CLU_1277123_0_0_0"/>
<evidence type="ECO:0000313" key="2">
    <source>
        <dbReference type="Proteomes" id="UP000000447"/>
    </source>
</evidence>
<name>B9L408_THERP</name>
<dbReference type="SUPFAM" id="SSF50346">
    <property type="entry name" value="PRC-barrel domain"/>
    <property type="match status" value="2"/>
</dbReference>
<proteinExistence type="predicted"/>
<sequence length="216" mass="24384">MRVCFGDRLWTRDGQEAGTVEWLLIDPQRLRVNALVIRRGLILRHSLVVPLDAIAREETGTRLILRYTSRELDQLPEFHRELYTGQAAWQLTGERASPFFIPGWLPPASLYEPPPPSPEVIELGEIVRTIDQANAVLHRGATVITAEGERVAHLHDLCAEIPGGRLLHVRVRYGLPPHDLDIPVDAVSSADDGVLYLRWWRDEFERAAHGATGTER</sequence>
<gene>
    <name evidence="1" type="ordered locus">trd_A0522</name>
</gene>
<evidence type="ECO:0008006" key="3">
    <source>
        <dbReference type="Google" id="ProtNLM"/>
    </source>
</evidence>
<geneLocation type="plasmid" evidence="2">
    <name>Tros</name>
</geneLocation>
<reference evidence="1 2" key="1">
    <citation type="journal article" date="2009" name="PLoS ONE">
        <title>Complete genome sequence of the aerobic CO-oxidizing thermophile Thermomicrobium roseum.</title>
        <authorList>
            <person name="Wu D."/>
            <person name="Raymond J."/>
            <person name="Wu M."/>
            <person name="Chatterji S."/>
            <person name="Ren Q."/>
            <person name="Graham J.E."/>
            <person name="Bryant D.A."/>
            <person name="Robb F."/>
            <person name="Colman A."/>
            <person name="Tallon L.J."/>
            <person name="Badger J.H."/>
            <person name="Madupu R."/>
            <person name="Ward N.L."/>
            <person name="Eisen J.A."/>
        </authorList>
    </citation>
    <scope>NUCLEOTIDE SEQUENCE [LARGE SCALE GENOMIC DNA]</scope>
    <source>
        <strain evidence="2">ATCC 27502 / DSM 5159 / P-2</strain>
        <plasmid evidence="1">unnamed</plasmid>
    </source>
</reference>
<dbReference type="AlphaFoldDB" id="B9L408"/>
<keyword evidence="2" id="KW-1185">Reference proteome</keyword>
<dbReference type="RefSeq" id="WP_012642763.1">
    <property type="nucleotide sequence ID" value="NC_011961.1"/>
</dbReference>
<keyword evidence="1" id="KW-0614">Plasmid</keyword>
<dbReference type="KEGG" id="tro:trd_A0522"/>